<dbReference type="Gene3D" id="2.60.120.1110">
    <property type="match status" value="1"/>
</dbReference>
<gene>
    <name evidence="1" type="ORF">HNQ64_002517</name>
</gene>
<keyword evidence="2" id="KW-1185">Reference proteome</keyword>
<name>A0A7W7YLG6_9BACT</name>
<dbReference type="RefSeq" id="WP_184208891.1">
    <property type="nucleotide sequence ID" value="NZ_JACHIF010000004.1"/>
</dbReference>
<accession>A0A7W7YLG6</accession>
<organism evidence="1 2">
    <name type="scientific">Prosthecobacter dejongeii</name>
    <dbReference type="NCBI Taxonomy" id="48465"/>
    <lineage>
        <taxon>Bacteria</taxon>
        <taxon>Pseudomonadati</taxon>
        <taxon>Verrucomicrobiota</taxon>
        <taxon>Verrucomicrobiia</taxon>
        <taxon>Verrucomicrobiales</taxon>
        <taxon>Verrucomicrobiaceae</taxon>
        <taxon>Prosthecobacter</taxon>
    </lineage>
</organism>
<sequence length="133" mass="13553">MAKFAQDLLLIKTKALPAAAATAYTAAIDLRGDSPGVSLQNVEFEFGVPAVPALADTKTIITKLQDSADGVNFADIAALNSITQTGAGGVGAAALSRSVVLPATVRRYLRAAATVLAVGGDNTAVSFFLKAKF</sequence>
<protein>
    <submittedName>
        <fullName evidence="1">Uncharacterized protein</fullName>
    </submittedName>
</protein>
<evidence type="ECO:0000313" key="2">
    <source>
        <dbReference type="Proteomes" id="UP000534294"/>
    </source>
</evidence>
<dbReference type="EMBL" id="JACHIF010000004">
    <property type="protein sequence ID" value="MBB5038259.1"/>
    <property type="molecule type" value="Genomic_DNA"/>
</dbReference>
<comment type="caution">
    <text evidence="1">The sequence shown here is derived from an EMBL/GenBank/DDBJ whole genome shotgun (WGS) entry which is preliminary data.</text>
</comment>
<reference evidence="1 2" key="1">
    <citation type="submission" date="2020-08" db="EMBL/GenBank/DDBJ databases">
        <title>Genomic Encyclopedia of Type Strains, Phase IV (KMG-IV): sequencing the most valuable type-strain genomes for metagenomic binning, comparative biology and taxonomic classification.</title>
        <authorList>
            <person name="Goeker M."/>
        </authorList>
    </citation>
    <scope>NUCLEOTIDE SEQUENCE [LARGE SCALE GENOMIC DNA]</scope>
    <source>
        <strain evidence="1 2">DSM 12251</strain>
    </source>
</reference>
<proteinExistence type="predicted"/>
<evidence type="ECO:0000313" key="1">
    <source>
        <dbReference type="EMBL" id="MBB5038259.1"/>
    </source>
</evidence>
<dbReference type="AlphaFoldDB" id="A0A7W7YLG6"/>
<dbReference type="Proteomes" id="UP000534294">
    <property type="component" value="Unassembled WGS sequence"/>
</dbReference>